<dbReference type="Pfam" id="PF04932">
    <property type="entry name" value="Wzy_C"/>
    <property type="match status" value="1"/>
</dbReference>
<dbReference type="EMBL" id="JACVXC010000009">
    <property type="protein sequence ID" value="MBD0837003.1"/>
    <property type="molecule type" value="Genomic_DNA"/>
</dbReference>
<feature type="transmembrane region" description="Helical" evidence="5">
    <location>
        <begin position="269"/>
        <end position="290"/>
    </location>
</feature>
<evidence type="ECO:0000256" key="2">
    <source>
        <dbReference type="ARBA" id="ARBA00022692"/>
    </source>
</evidence>
<protein>
    <submittedName>
        <fullName evidence="7">O-antigen ligase family protein</fullName>
    </submittedName>
</protein>
<comment type="caution">
    <text evidence="7">The sequence shown here is derived from an EMBL/GenBank/DDBJ whole genome shotgun (WGS) entry which is preliminary data.</text>
</comment>
<organism evidence="7 8">
    <name type="scientific">Aestuariibaculum suncheonense</name>
    <dbReference type="NCBI Taxonomy" id="1028745"/>
    <lineage>
        <taxon>Bacteria</taxon>
        <taxon>Pseudomonadati</taxon>
        <taxon>Bacteroidota</taxon>
        <taxon>Flavobacteriia</taxon>
        <taxon>Flavobacteriales</taxon>
        <taxon>Flavobacteriaceae</taxon>
    </lineage>
</organism>
<dbReference type="InterPro" id="IPR007016">
    <property type="entry name" value="O-antigen_ligase-rel_domated"/>
</dbReference>
<feature type="domain" description="O-antigen ligase-related" evidence="6">
    <location>
        <begin position="227"/>
        <end position="374"/>
    </location>
</feature>
<dbReference type="RefSeq" id="WP_188217497.1">
    <property type="nucleotide sequence ID" value="NZ_BAABGH010000002.1"/>
</dbReference>
<feature type="transmembrane region" description="Helical" evidence="5">
    <location>
        <begin position="194"/>
        <end position="213"/>
    </location>
</feature>
<feature type="transmembrane region" description="Helical" evidence="5">
    <location>
        <begin position="70"/>
        <end position="87"/>
    </location>
</feature>
<feature type="transmembrane region" description="Helical" evidence="5">
    <location>
        <begin position="6"/>
        <end position="30"/>
    </location>
</feature>
<comment type="subcellular location">
    <subcellularLocation>
        <location evidence="1">Membrane</location>
        <topology evidence="1">Multi-pass membrane protein</topology>
    </subcellularLocation>
</comment>
<feature type="transmembrane region" description="Helical" evidence="5">
    <location>
        <begin position="156"/>
        <end position="174"/>
    </location>
</feature>
<accession>A0A8J6QIL0</accession>
<feature type="transmembrane region" description="Helical" evidence="5">
    <location>
        <begin position="124"/>
        <end position="144"/>
    </location>
</feature>
<keyword evidence="7" id="KW-0436">Ligase</keyword>
<dbReference type="InterPro" id="IPR051533">
    <property type="entry name" value="WaaL-like"/>
</dbReference>
<feature type="transmembrane region" description="Helical" evidence="5">
    <location>
        <begin position="225"/>
        <end position="257"/>
    </location>
</feature>
<dbReference type="PANTHER" id="PTHR37422">
    <property type="entry name" value="TEICHURONIC ACID BIOSYNTHESIS PROTEIN TUAE"/>
    <property type="match status" value="1"/>
</dbReference>
<evidence type="ECO:0000256" key="4">
    <source>
        <dbReference type="ARBA" id="ARBA00023136"/>
    </source>
</evidence>
<evidence type="ECO:0000313" key="7">
    <source>
        <dbReference type="EMBL" id="MBD0837003.1"/>
    </source>
</evidence>
<dbReference type="PANTHER" id="PTHR37422:SF13">
    <property type="entry name" value="LIPOPOLYSACCHARIDE BIOSYNTHESIS PROTEIN PA4999-RELATED"/>
    <property type="match status" value="1"/>
</dbReference>
<sequence length="439" mass="49819">MLHIIIGVLVYFSEGLAKFYFLSAVAYWLLKILNAPKKDKGIAVLCACAYIVGAEVFLRMNHGTFFYEASKYLVMLFSLMGLFYKGFRLYAMPYVFYLLLLIPGIYVSMYALNVSVNLRKAVAFNLSGPVCLGISALFCFGLSITRLQLERMLNAALYPLISLLFYIICFNPDVSEVVRGTDSNFATSGGFGPNQVATVLGLGAFFMAVRFFVFSNTSWLRYLDLFFVLLFTFRAVVTFSRGGVLTTAVMLACFLFFQFKFMNKSKRSHMLASLVLFAGMLLGAWVYSSIQTRGLIDKRYANEDVRGVEKEDITTGRVYLFQQEIEEFFNHPFLGVGVGRIKDIRFQETGIQVASHNEVSRIIAEHGLLGILAFSILLLTPLVLRLGDRSNVLFFSFYFFWFLTINHSSMRIAAPAFIYALSLLHIKHDQPRLHREQIK</sequence>
<feature type="transmembrane region" description="Helical" evidence="5">
    <location>
        <begin position="367"/>
        <end position="386"/>
    </location>
</feature>
<keyword evidence="4 5" id="KW-0472">Membrane</keyword>
<keyword evidence="3 5" id="KW-1133">Transmembrane helix</keyword>
<name>A0A8J6QIL0_9FLAO</name>
<dbReference type="GO" id="GO:0016020">
    <property type="term" value="C:membrane"/>
    <property type="evidence" value="ECO:0007669"/>
    <property type="project" value="UniProtKB-SubCell"/>
</dbReference>
<evidence type="ECO:0000313" key="8">
    <source>
        <dbReference type="Proteomes" id="UP000602057"/>
    </source>
</evidence>
<dbReference type="Proteomes" id="UP000602057">
    <property type="component" value="Unassembled WGS sequence"/>
</dbReference>
<feature type="transmembrane region" description="Helical" evidence="5">
    <location>
        <begin position="42"/>
        <end position="58"/>
    </location>
</feature>
<feature type="transmembrane region" description="Helical" evidence="5">
    <location>
        <begin position="398"/>
        <end position="426"/>
    </location>
</feature>
<evidence type="ECO:0000256" key="5">
    <source>
        <dbReference type="SAM" id="Phobius"/>
    </source>
</evidence>
<reference evidence="7" key="2">
    <citation type="submission" date="2020-09" db="EMBL/GenBank/DDBJ databases">
        <authorList>
            <person name="Wu Z."/>
        </authorList>
    </citation>
    <scope>NUCLEOTIDE SEQUENCE</scope>
    <source>
        <strain evidence="7">SC17</strain>
    </source>
</reference>
<evidence type="ECO:0000256" key="3">
    <source>
        <dbReference type="ARBA" id="ARBA00022989"/>
    </source>
</evidence>
<reference evidence="7" key="1">
    <citation type="journal article" date="2013" name="Int. J. Syst. Evol. Microbiol.">
        <title>Aestuariibaculum suncheonense gen. nov., sp. nov., a marine bacterium of the family Flavobacteriaceae isolated from a tidal flat and emended descriptions of the genera Gaetbulibacter and Tamlana.</title>
        <authorList>
            <person name="Jeong S.H."/>
            <person name="Park M.S."/>
            <person name="Jin H.M."/>
            <person name="Lee K."/>
            <person name="Park W."/>
            <person name="Jeon C.O."/>
        </authorList>
    </citation>
    <scope>NUCLEOTIDE SEQUENCE</scope>
    <source>
        <strain evidence="7">SC17</strain>
    </source>
</reference>
<keyword evidence="8" id="KW-1185">Reference proteome</keyword>
<evidence type="ECO:0000259" key="6">
    <source>
        <dbReference type="Pfam" id="PF04932"/>
    </source>
</evidence>
<keyword evidence="2 5" id="KW-0812">Transmembrane</keyword>
<dbReference type="AlphaFoldDB" id="A0A8J6QIL0"/>
<feature type="transmembrane region" description="Helical" evidence="5">
    <location>
        <begin position="94"/>
        <end position="112"/>
    </location>
</feature>
<proteinExistence type="predicted"/>
<evidence type="ECO:0000256" key="1">
    <source>
        <dbReference type="ARBA" id="ARBA00004141"/>
    </source>
</evidence>
<gene>
    <name evidence="7" type="ORF">ICJ84_16330</name>
</gene>
<dbReference type="GO" id="GO:0016874">
    <property type="term" value="F:ligase activity"/>
    <property type="evidence" value="ECO:0007669"/>
    <property type="project" value="UniProtKB-KW"/>
</dbReference>